<evidence type="ECO:0000313" key="2">
    <source>
        <dbReference type="EMBL" id="AXV05240.1"/>
    </source>
</evidence>
<dbReference type="AlphaFoldDB" id="A0A346XSP3"/>
<keyword evidence="3" id="KW-1185">Reference proteome</keyword>
<feature type="signal peptide" evidence="1">
    <location>
        <begin position="1"/>
        <end position="26"/>
    </location>
</feature>
<evidence type="ECO:0000313" key="3">
    <source>
        <dbReference type="Proteomes" id="UP000264006"/>
    </source>
</evidence>
<proteinExistence type="predicted"/>
<protein>
    <submittedName>
        <fullName evidence="2">T1SS secreted agglutinin RTX</fullName>
    </submittedName>
</protein>
<dbReference type="Proteomes" id="UP000264006">
    <property type="component" value="Chromosome"/>
</dbReference>
<keyword evidence="1" id="KW-0732">Signal</keyword>
<evidence type="ECO:0000256" key="1">
    <source>
        <dbReference type="SAM" id="SignalP"/>
    </source>
</evidence>
<feature type="chain" id="PRO_5016592065" evidence="1">
    <location>
        <begin position="27"/>
        <end position="926"/>
    </location>
</feature>
<organism evidence="2 3">
    <name type="scientific">Euzebya pacifica</name>
    <dbReference type="NCBI Taxonomy" id="1608957"/>
    <lineage>
        <taxon>Bacteria</taxon>
        <taxon>Bacillati</taxon>
        <taxon>Actinomycetota</taxon>
        <taxon>Nitriliruptoria</taxon>
        <taxon>Euzebyales</taxon>
    </lineage>
</organism>
<accession>A0A346XSP3</accession>
<dbReference type="KEGG" id="euz:DVS28_a0533"/>
<dbReference type="EMBL" id="CP031165">
    <property type="protein sequence ID" value="AXV05240.1"/>
    <property type="molecule type" value="Genomic_DNA"/>
</dbReference>
<sequence>MFKRLVAVVGLAVMAFGLLPAVVASAAPAASASIDKSTVFPGGDKTFTITVRNGESPLFAPTETIDYIRVTPPAVLLDEACPEVSGWSCVSHRGGFFDFTPVGGGLGLTGLAPGASLDVPFTGRIGAPNTADQTQAFVVDVSGDAGANGTFDRLPGLNVTVKVLQLVSGSIVEVKDGVVGDGVATRGQTITARFTARSFARNAISAVPTINGVARSAVSLAGIGATAVEGTTKDTNVSFTFSTPAGITPEQAVEALTINISAPGTSAGPLTGGFTVQGQPYLSVDLDSISDPVVRSSRKDSNGNHSGGVTYDLTLDAEKLNLPTVSGATARLELTGPGGPYAAAATISWDGTPWAKNSTATFAFAPITINADVPTGVLSGTLVLEGGTDNNGFAYSERIPLADLILIDNIAPIIERFDLYLPAGQLQGKAGDALDFDGDISDEQGNTVLPDDLTVTARIRNNITMATSDPIPVTVNGSGTAFSGTFVLPDTVPTNNGTATMPLPDFGLVTLEADLTDAAGNGSGAFADADIDNAVPLIKEAALVDGNAEDTVDPLGQTGGRYYVSVELTNDYNDADGTSVIAGGCTPSSWDVDETTVVAVFYSNGQSCQSGVAGPDNVRILGLLSTIDPNFPYQVTYDGSGLLADDLHDGANNLVEFLQDVTFTRIAPANPLFNQLQRYDTDADNGDYETVGPLGDPNNNDYVFHVNRGGQPGSQTPHITVGAASAAYDIVVTDELGNRLFTETAPTVDGDGFTTIDIPLPINTNGCDTGAGTGTRVGPNCELTRRITFFNPNAAPGSQFSAIPLNLTMVLDQTVPAIVASTLSSDASQVTVGYNESLAGGRNANQDWATVQRNPDAGQQQDEFLYRGVFDVQQGETANTRVLSGLSIDNRVPLYGVSYLFQGADALDVYEDLAGNRSATDVIFVS</sequence>
<reference evidence="2 3" key="1">
    <citation type="submission" date="2018-09" db="EMBL/GenBank/DDBJ databases">
        <title>Complete genome sequence of Euzebya sp. DY32-46 isolated from seawater of Pacific Ocean.</title>
        <authorList>
            <person name="Xu L."/>
            <person name="Wu Y.-H."/>
            <person name="Xu X.-W."/>
        </authorList>
    </citation>
    <scope>NUCLEOTIDE SEQUENCE [LARGE SCALE GENOMIC DNA]</scope>
    <source>
        <strain evidence="2 3">DY32-46</strain>
    </source>
</reference>
<name>A0A346XSP3_9ACTN</name>
<gene>
    <name evidence="2" type="ORF">DVS28_a0533</name>
</gene>
<dbReference type="RefSeq" id="WP_164709844.1">
    <property type="nucleotide sequence ID" value="NZ_CP031165.1"/>
</dbReference>